<evidence type="ECO:0000313" key="1">
    <source>
        <dbReference type="EMBL" id="KAG5599287.1"/>
    </source>
</evidence>
<dbReference type="EMBL" id="JACXVP010000006">
    <property type="protein sequence ID" value="KAG5599287.1"/>
    <property type="molecule type" value="Genomic_DNA"/>
</dbReference>
<comment type="caution">
    <text evidence="1">The sequence shown here is derived from an EMBL/GenBank/DDBJ whole genome shotgun (WGS) entry which is preliminary data.</text>
</comment>
<reference evidence="1 2" key="1">
    <citation type="submission" date="2020-09" db="EMBL/GenBank/DDBJ databases">
        <title>De no assembly of potato wild relative species, Solanum commersonii.</title>
        <authorList>
            <person name="Cho K."/>
        </authorList>
    </citation>
    <scope>NUCLEOTIDE SEQUENCE [LARGE SCALE GENOMIC DNA]</scope>
    <source>
        <strain evidence="1">LZ3.2</strain>
        <tissue evidence="1">Leaf</tissue>
    </source>
</reference>
<gene>
    <name evidence="1" type="ORF">H5410_030657</name>
</gene>
<sequence>MPNSFRAIVHGEENRRYRRNLQFSSSVLQLLLFSFFTSALPEKSVFEEREKHVLQSSVLYLHLVSSLRKECSGEENRRYGEIFSFHSSINYGEKRVLGIKS</sequence>
<name>A0A9J5YHJ7_SOLCO</name>
<feature type="non-terminal residue" evidence="1">
    <location>
        <position position="101"/>
    </location>
</feature>
<keyword evidence="2" id="KW-1185">Reference proteome</keyword>
<dbReference type="AlphaFoldDB" id="A0A9J5YHJ7"/>
<dbReference type="Proteomes" id="UP000824120">
    <property type="component" value="Chromosome 6"/>
</dbReference>
<accession>A0A9J5YHJ7</accession>
<proteinExistence type="predicted"/>
<protein>
    <submittedName>
        <fullName evidence="1">Uncharacterized protein</fullName>
    </submittedName>
</protein>
<organism evidence="1 2">
    <name type="scientific">Solanum commersonii</name>
    <name type="common">Commerson's wild potato</name>
    <name type="synonym">Commerson's nightshade</name>
    <dbReference type="NCBI Taxonomy" id="4109"/>
    <lineage>
        <taxon>Eukaryota</taxon>
        <taxon>Viridiplantae</taxon>
        <taxon>Streptophyta</taxon>
        <taxon>Embryophyta</taxon>
        <taxon>Tracheophyta</taxon>
        <taxon>Spermatophyta</taxon>
        <taxon>Magnoliopsida</taxon>
        <taxon>eudicotyledons</taxon>
        <taxon>Gunneridae</taxon>
        <taxon>Pentapetalae</taxon>
        <taxon>asterids</taxon>
        <taxon>lamiids</taxon>
        <taxon>Solanales</taxon>
        <taxon>Solanaceae</taxon>
        <taxon>Solanoideae</taxon>
        <taxon>Solaneae</taxon>
        <taxon>Solanum</taxon>
    </lineage>
</organism>
<evidence type="ECO:0000313" key="2">
    <source>
        <dbReference type="Proteomes" id="UP000824120"/>
    </source>
</evidence>